<proteinExistence type="inferred from homology"/>
<dbReference type="PANTHER" id="PTHR38011:SF7">
    <property type="entry name" value="2,5-DIAMINO-6-RIBOSYLAMINO-4(3H)-PYRIMIDINONE 5'-PHOSPHATE REDUCTASE"/>
    <property type="match status" value="1"/>
</dbReference>
<dbReference type="NCBIfam" id="TIGR00227">
    <property type="entry name" value="ribD_Cterm"/>
    <property type="match status" value="1"/>
</dbReference>
<evidence type="ECO:0000256" key="10">
    <source>
        <dbReference type="ARBA" id="ARBA00023002"/>
    </source>
</evidence>
<comment type="pathway">
    <text evidence="3 12">Cofactor biosynthesis; riboflavin biosynthesis; 5-amino-6-(D-ribitylamino)uracil from GTP: step 3/4.</text>
</comment>
<dbReference type="PROSITE" id="PS00903">
    <property type="entry name" value="CYT_DCMP_DEAMINASES_1"/>
    <property type="match status" value="1"/>
</dbReference>
<evidence type="ECO:0000256" key="4">
    <source>
        <dbReference type="ARBA" id="ARBA00005259"/>
    </source>
</evidence>
<evidence type="ECO:0000256" key="8">
    <source>
        <dbReference type="ARBA" id="ARBA00022833"/>
    </source>
</evidence>
<feature type="domain" description="CMP/dCMP-type deaminase" evidence="13">
    <location>
        <begin position="10"/>
        <end position="132"/>
    </location>
</feature>
<evidence type="ECO:0000256" key="3">
    <source>
        <dbReference type="ARBA" id="ARBA00004910"/>
    </source>
</evidence>
<keyword evidence="7 12" id="KW-0479">Metal-binding</keyword>
<keyword evidence="15" id="KW-1185">Reference proteome</keyword>
<dbReference type="InterPro" id="IPR024072">
    <property type="entry name" value="DHFR-like_dom_sf"/>
</dbReference>
<evidence type="ECO:0000256" key="5">
    <source>
        <dbReference type="ARBA" id="ARBA00007417"/>
    </source>
</evidence>
<dbReference type="InterPro" id="IPR016192">
    <property type="entry name" value="APOBEC/CMP_deaminase_Zn-bd"/>
</dbReference>
<sequence length="383" mass="42888">MKNNTTTTKARDKIYLTRAFQLAWKGRFTTTPNPNVGCVIVRNNKIVGEGYHIKAGEAHAEIHALRVAGNLSQGATAYVTLEPCSHYGRTPPCTTALINAGIKRVVIAMLDPNFCSKGRGLHLLQQAGIQVEHSLMLSEAESINKGFLKRVRTGLPWIKLKLAASLDGRTAMSSGESKWITSIQSRQDVQNFRAESDAILSTASTILADNPKLNVRWTCFSKTMKHTYGKNQIRQPLRIIIDSANRVLPTHRFIQYKGKILLARLKKDHLNWPSSVEQLLFSSMCYHGQYYINLIELIKKITQIHEINNIWVEAGATFSGALLNIGLVDELILYQALKFLGSDARPLCLLPNIKCLNDIKSFKLIDIKIIGSDLRLRLMPKNT</sequence>
<dbReference type="PROSITE" id="PS51747">
    <property type="entry name" value="CYT_DCMP_DEAMINASES_2"/>
    <property type="match status" value="1"/>
</dbReference>
<comment type="catalytic activity">
    <reaction evidence="12">
        <text>2,5-diamino-6-hydroxy-4-(5-phosphoribosylamino)-pyrimidine + H2O + H(+) = 5-amino-6-(5-phospho-D-ribosylamino)uracil + NH4(+)</text>
        <dbReference type="Rhea" id="RHEA:21868"/>
        <dbReference type="ChEBI" id="CHEBI:15377"/>
        <dbReference type="ChEBI" id="CHEBI:15378"/>
        <dbReference type="ChEBI" id="CHEBI:28938"/>
        <dbReference type="ChEBI" id="CHEBI:58453"/>
        <dbReference type="ChEBI" id="CHEBI:58614"/>
        <dbReference type="EC" id="3.5.4.26"/>
    </reaction>
</comment>
<dbReference type="EC" id="1.1.1.193" evidence="12"/>
<organism evidence="14 15">
    <name type="scientific">Candidatus Blochmannia ocreatus</name>
    <name type="common">nom. nud.</name>
    <dbReference type="NCBI Taxonomy" id="251538"/>
    <lineage>
        <taxon>Bacteria</taxon>
        <taxon>Pseudomonadati</taxon>
        <taxon>Pseudomonadota</taxon>
        <taxon>Gammaproteobacteria</taxon>
        <taxon>Enterobacterales</taxon>
        <taxon>Enterobacteriaceae</taxon>
        <taxon>ant endosymbionts</taxon>
        <taxon>Candidatus Blochmanniella</taxon>
    </lineage>
</organism>
<comment type="pathway">
    <text evidence="2 12">Cofactor biosynthesis; riboflavin biosynthesis; 5-amino-6-(D-ribitylamino)uracil from GTP: step 2/4.</text>
</comment>
<dbReference type="InterPro" id="IPR050765">
    <property type="entry name" value="Riboflavin_Biosynth_HTPR"/>
</dbReference>
<dbReference type="EMBL" id="CP097762">
    <property type="protein sequence ID" value="URJ25301.1"/>
    <property type="molecule type" value="Genomic_DNA"/>
</dbReference>
<dbReference type="InterPro" id="IPR002734">
    <property type="entry name" value="RibDG_C"/>
</dbReference>
<dbReference type="InterPro" id="IPR004794">
    <property type="entry name" value="Eubact_RibD"/>
</dbReference>
<dbReference type="Gene3D" id="3.40.430.10">
    <property type="entry name" value="Dihydrofolate Reductase, subunit A"/>
    <property type="match status" value="1"/>
</dbReference>
<protein>
    <recommendedName>
        <fullName evidence="12">Riboflavin biosynthesis protein RibD</fullName>
    </recommendedName>
    <domain>
        <recommendedName>
            <fullName evidence="12">Diaminohydroxyphosphoribosylaminopyrimidine deaminase</fullName>
            <shortName evidence="12">DRAP deaminase</shortName>
            <ecNumber evidence="12">3.5.4.26</ecNumber>
        </recommendedName>
        <alternativeName>
            <fullName evidence="12">Riboflavin-specific deaminase</fullName>
        </alternativeName>
    </domain>
    <domain>
        <recommendedName>
            <fullName evidence="12">5-amino-6-(5-phosphoribosylamino)uracil reductase</fullName>
            <ecNumber evidence="12">1.1.1.193</ecNumber>
        </recommendedName>
        <alternativeName>
            <fullName evidence="12">HTP reductase</fullName>
        </alternativeName>
    </domain>
</protein>
<dbReference type="SUPFAM" id="SSF53597">
    <property type="entry name" value="Dihydrofolate reductase-like"/>
    <property type="match status" value="1"/>
</dbReference>
<keyword evidence="10 12" id="KW-0560">Oxidoreductase</keyword>
<evidence type="ECO:0000313" key="15">
    <source>
        <dbReference type="Proteomes" id="UP001056834"/>
    </source>
</evidence>
<evidence type="ECO:0000256" key="2">
    <source>
        <dbReference type="ARBA" id="ARBA00004882"/>
    </source>
</evidence>
<keyword evidence="11" id="KW-0511">Multifunctional enzyme</keyword>
<evidence type="ECO:0000256" key="1">
    <source>
        <dbReference type="ARBA" id="ARBA00002151"/>
    </source>
</evidence>
<dbReference type="NCBIfam" id="NF008052">
    <property type="entry name" value="PRK10786.1"/>
    <property type="match status" value="1"/>
</dbReference>
<comment type="catalytic activity">
    <reaction evidence="12">
        <text>5-amino-6-(5-phospho-D-ribitylamino)uracil + NADP(+) = 5-amino-6-(5-phospho-D-ribosylamino)uracil + NADPH + H(+)</text>
        <dbReference type="Rhea" id="RHEA:17845"/>
        <dbReference type="ChEBI" id="CHEBI:15378"/>
        <dbReference type="ChEBI" id="CHEBI:57783"/>
        <dbReference type="ChEBI" id="CHEBI:58349"/>
        <dbReference type="ChEBI" id="CHEBI:58421"/>
        <dbReference type="ChEBI" id="CHEBI:58453"/>
        <dbReference type="EC" id="1.1.1.193"/>
    </reaction>
</comment>
<dbReference type="PANTHER" id="PTHR38011">
    <property type="entry name" value="DIHYDROFOLATE REDUCTASE FAMILY PROTEIN (AFU_ORTHOLOGUE AFUA_8G06820)"/>
    <property type="match status" value="1"/>
</dbReference>
<evidence type="ECO:0000256" key="6">
    <source>
        <dbReference type="ARBA" id="ARBA00022619"/>
    </source>
</evidence>
<dbReference type="Gene3D" id="3.40.140.10">
    <property type="entry name" value="Cytidine Deaminase, domain 2"/>
    <property type="match status" value="1"/>
</dbReference>
<dbReference type="RefSeq" id="WP_250223432.1">
    <property type="nucleotide sequence ID" value="NZ_CP097762.1"/>
</dbReference>
<dbReference type="InterPro" id="IPR016193">
    <property type="entry name" value="Cytidine_deaminase-like"/>
</dbReference>
<evidence type="ECO:0000256" key="9">
    <source>
        <dbReference type="ARBA" id="ARBA00022857"/>
    </source>
</evidence>
<dbReference type="Pfam" id="PF00383">
    <property type="entry name" value="dCMP_cyt_deam_1"/>
    <property type="match status" value="1"/>
</dbReference>
<evidence type="ECO:0000259" key="13">
    <source>
        <dbReference type="PROSITE" id="PS51747"/>
    </source>
</evidence>
<keyword evidence="6 12" id="KW-0686">Riboflavin biosynthesis</keyword>
<comment type="function">
    <text evidence="1 12">Converts 2,5-diamino-6-(ribosylamino)-4(3h)-pyrimidinone 5'-phosphate into 5-amino-6-(ribosylamino)-2,4(1h,3h)-pyrimidinedione 5'-phosphate.</text>
</comment>
<dbReference type="PIRSF" id="PIRSF006769">
    <property type="entry name" value="RibD"/>
    <property type="match status" value="1"/>
</dbReference>
<dbReference type="NCBIfam" id="TIGR00326">
    <property type="entry name" value="eubact_ribD"/>
    <property type="match status" value="1"/>
</dbReference>
<comment type="cofactor">
    <cofactor evidence="12">
        <name>Zn(2+)</name>
        <dbReference type="ChEBI" id="CHEBI:29105"/>
    </cofactor>
    <text evidence="12">Binds 1 zinc ion.</text>
</comment>
<accession>A0ABY4STU5</accession>
<evidence type="ECO:0000256" key="12">
    <source>
        <dbReference type="PIRNR" id="PIRNR006769"/>
    </source>
</evidence>
<name>A0ABY4STU5_9ENTR</name>
<dbReference type="EC" id="3.5.4.26" evidence="12"/>
<comment type="similarity">
    <text evidence="4 12">In the N-terminal section; belongs to the cytidine and deoxycytidylate deaminase family.</text>
</comment>
<comment type="similarity">
    <text evidence="5 12">In the C-terminal section; belongs to the HTP reductase family.</text>
</comment>
<keyword evidence="8 12" id="KW-0862">Zinc</keyword>
<keyword evidence="9 12" id="KW-0521">NADP</keyword>
<keyword evidence="12" id="KW-0378">Hydrolase</keyword>
<gene>
    <name evidence="14" type="primary">ribD</name>
    <name evidence="14" type="ORF">M9405_01075</name>
</gene>
<reference evidence="14" key="1">
    <citation type="submission" date="2022-05" db="EMBL/GenBank/DDBJ databases">
        <title>Impact of host demography and evolutionary history on endosymbiont molecular evolution: a test in carpenter ants (Genus Camponotus) and their Blochmannia endosymbionts.</title>
        <authorList>
            <person name="Manthey J.D."/>
            <person name="Giron J.C."/>
            <person name="Hruska J.P."/>
        </authorList>
    </citation>
    <scope>NUCLEOTIDE SEQUENCE</scope>
    <source>
        <strain evidence="14">C-006</strain>
    </source>
</reference>
<dbReference type="SUPFAM" id="SSF53927">
    <property type="entry name" value="Cytidine deaminase-like"/>
    <property type="match status" value="1"/>
</dbReference>
<dbReference type="InterPro" id="IPR011549">
    <property type="entry name" value="RibD_C"/>
</dbReference>
<dbReference type="Proteomes" id="UP001056834">
    <property type="component" value="Chromosome"/>
</dbReference>
<dbReference type="Pfam" id="PF01872">
    <property type="entry name" value="RibD_C"/>
    <property type="match status" value="1"/>
</dbReference>
<evidence type="ECO:0000313" key="14">
    <source>
        <dbReference type="EMBL" id="URJ25301.1"/>
    </source>
</evidence>
<dbReference type="CDD" id="cd01284">
    <property type="entry name" value="Riboflavin_deaminase-reductase"/>
    <property type="match status" value="1"/>
</dbReference>
<dbReference type="InterPro" id="IPR002125">
    <property type="entry name" value="CMP_dCMP_dom"/>
</dbReference>
<evidence type="ECO:0000256" key="11">
    <source>
        <dbReference type="ARBA" id="ARBA00023268"/>
    </source>
</evidence>
<evidence type="ECO:0000256" key="7">
    <source>
        <dbReference type="ARBA" id="ARBA00022723"/>
    </source>
</evidence>